<name>A0A0S4LJE5_9BACT</name>
<evidence type="ECO:0000256" key="15">
    <source>
        <dbReference type="ARBA" id="ARBA00032605"/>
    </source>
</evidence>
<feature type="transmembrane region" description="Helical" evidence="19">
    <location>
        <begin position="183"/>
        <end position="214"/>
    </location>
</feature>
<evidence type="ECO:0000313" key="20">
    <source>
        <dbReference type="EMBL" id="CUS36842.1"/>
    </source>
</evidence>
<evidence type="ECO:0000256" key="17">
    <source>
        <dbReference type="ARBA" id="ARBA00048623"/>
    </source>
</evidence>
<keyword evidence="7 19" id="KW-1003">Cell membrane</keyword>
<comment type="catalytic activity">
    <reaction evidence="17 19">
        <text>alpha-ribazole + adenosylcob(III)inamide-GDP = adenosylcob(III)alamin + GMP + H(+)</text>
        <dbReference type="Rhea" id="RHEA:16049"/>
        <dbReference type="ChEBI" id="CHEBI:10329"/>
        <dbReference type="ChEBI" id="CHEBI:15378"/>
        <dbReference type="ChEBI" id="CHEBI:18408"/>
        <dbReference type="ChEBI" id="CHEBI:58115"/>
        <dbReference type="ChEBI" id="CHEBI:60487"/>
        <dbReference type="EC" id="2.7.8.26"/>
    </reaction>
</comment>
<evidence type="ECO:0000256" key="2">
    <source>
        <dbReference type="ARBA" id="ARBA00004651"/>
    </source>
</evidence>
<keyword evidence="12 19" id="KW-1133">Transmembrane helix</keyword>
<evidence type="ECO:0000256" key="3">
    <source>
        <dbReference type="ARBA" id="ARBA00004663"/>
    </source>
</evidence>
<dbReference type="GO" id="GO:0005886">
    <property type="term" value="C:plasma membrane"/>
    <property type="evidence" value="ECO:0007669"/>
    <property type="project" value="UniProtKB-SubCell"/>
</dbReference>
<dbReference type="Proteomes" id="UP000199032">
    <property type="component" value="Unassembled WGS sequence"/>
</dbReference>
<accession>A0A0S4LJE5</accession>
<evidence type="ECO:0000256" key="6">
    <source>
        <dbReference type="ARBA" id="ARBA00015850"/>
    </source>
</evidence>
<feature type="transmembrane region" description="Helical" evidence="19">
    <location>
        <begin position="39"/>
        <end position="57"/>
    </location>
</feature>
<dbReference type="PANTHER" id="PTHR34148">
    <property type="entry name" value="ADENOSYLCOBINAMIDE-GDP RIBAZOLETRANSFERASE"/>
    <property type="match status" value="1"/>
</dbReference>
<keyword evidence="9 19" id="KW-0808">Transferase</keyword>
<comment type="function">
    <text evidence="14 19">Joins adenosylcobinamide-GDP and alpha-ribazole to generate adenosylcobalamin (Ado-cobalamin). Also synthesizes adenosylcobalamin 5'-phosphate from adenosylcobinamide-GDP and alpha-ribazole 5'-phosphate.</text>
</comment>
<dbReference type="UniPathway" id="UPA00148">
    <property type="reaction ID" value="UER00238"/>
</dbReference>
<dbReference type="GO" id="GO:0008818">
    <property type="term" value="F:cobalamin 5'-phosphate synthase activity"/>
    <property type="evidence" value="ECO:0007669"/>
    <property type="project" value="UniProtKB-UniRule"/>
</dbReference>
<dbReference type="RefSeq" id="WP_090749377.1">
    <property type="nucleotide sequence ID" value="NZ_CZQA01000009.1"/>
</dbReference>
<comment type="pathway">
    <text evidence="3 19">Cofactor biosynthesis; adenosylcobalamin biosynthesis; adenosylcobalamin from cob(II)yrinate a,c-diamide: step 7/7.</text>
</comment>
<feature type="transmembrane region" description="Helical" evidence="19">
    <location>
        <begin position="64"/>
        <end position="82"/>
    </location>
</feature>
<evidence type="ECO:0000256" key="9">
    <source>
        <dbReference type="ARBA" id="ARBA00022679"/>
    </source>
</evidence>
<evidence type="ECO:0000256" key="8">
    <source>
        <dbReference type="ARBA" id="ARBA00022573"/>
    </source>
</evidence>
<evidence type="ECO:0000256" key="14">
    <source>
        <dbReference type="ARBA" id="ARBA00025228"/>
    </source>
</evidence>
<evidence type="ECO:0000256" key="13">
    <source>
        <dbReference type="ARBA" id="ARBA00023136"/>
    </source>
</evidence>
<evidence type="ECO:0000256" key="18">
    <source>
        <dbReference type="ARBA" id="ARBA00049504"/>
    </source>
</evidence>
<comment type="catalytic activity">
    <reaction evidence="18 19">
        <text>alpha-ribazole 5'-phosphate + adenosylcob(III)inamide-GDP = adenosylcob(III)alamin 5'-phosphate + GMP + H(+)</text>
        <dbReference type="Rhea" id="RHEA:23560"/>
        <dbReference type="ChEBI" id="CHEBI:15378"/>
        <dbReference type="ChEBI" id="CHEBI:57918"/>
        <dbReference type="ChEBI" id="CHEBI:58115"/>
        <dbReference type="ChEBI" id="CHEBI:60487"/>
        <dbReference type="ChEBI" id="CHEBI:60493"/>
        <dbReference type="EC" id="2.7.8.26"/>
    </reaction>
</comment>
<dbReference type="InterPro" id="IPR003805">
    <property type="entry name" value="CobS"/>
</dbReference>
<dbReference type="OrthoDB" id="9794626at2"/>
<evidence type="ECO:0000256" key="16">
    <source>
        <dbReference type="ARBA" id="ARBA00032853"/>
    </source>
</evidence>
<dbReference type="EC" id="2.7.8.26" evidence="5 19"/>
<dbReference type="STRING" id="1742972.COMA1_30272"/>
<comment type="subcellular location">
    <subcellularLocation>
        <location evidence="2 19">Cell membrane</location>
        <topology evidence="2 19">Multi-pass membrane protein</topology>
    </subcellularLocation>
</comment>
<evidence type="ECO:0000256" key="1">
    <source>
        <dbReference type="ARBA" id="ARBA00001946"/>
    </source>
</evidence>
<evidence type="ECO:0000256" key="5">
    <source>
        <dbReference type="ARBA" id="ARBA00013200"/>
    </source>
</evidence>
<proteinExistence type="inferred from homology"/>
<comment type="caution">
    <text evidence="19">Lacks conserved residue(s) required for the propagation of feature annotation.</text>
</comment>
<protein>
    <recommendedName>
        <fullName evidence="6 19">Adenosylcobinamide-GDP ribazoletransferase</fullName>
        <ecNumber evidence="5 19">2.7.8.26</ecNumber>
    </recommendedName>
    <alternativeName>
        <fullName evidence="16 19">Cobalamin synthase</fullName>
    </alternativeName>
    <alternativeName>
        <fullName evidence="15 19">Cobalamin-5'-phosphate synthase</fullName>
    </alternativeName>
</protein>
<evidence type="ECO:0000313" key="21">
    <source>
        <dbReference type="Proteomes" id="UP000199032"/>
    </source>
</evidence>
<evidence type="ECO:0000256" key="12">
    <source>
        <dbReference type="ARBA" id="ARBA00022989"/>
    </source>
</evidence>
<dbReference type="GO" id="GO:0051073">
    <property type="term" value="F:adenosylcobinamide-GDP ribazoletransferase activity"/>
    <property type="evidence" value="ECO:0007669"/>
    <property type="project" value="UniProtKB-UniRule"/>
</dbReference>
<dbReference type="GO" id="GO:0009236">
    <property type="term" value="P:cobalamin biosynthetic process"/>
    <property type="evidence" value="ECO:0007669"/>
    <property type="project" value="UniProtKB-UniRule"/>
</dbReference>
<sequence>MGAVARPFIFAWHFLTTIPLSRAHHEPTAPELAASMAWYPVVGLLIGGGLVVADLVLQEVFDNLVVNALLIVLLVLLTRGLHQDGLADTLDGLAGGGTLSERLSIMRDPRIGALGATGLSLSLMLRYAGLMALPQELRVPALCCMPAVGRWAMVTSAWLSPYARKEGGLAAPFLTHLSWRHVVVATLIVAIGLGVGFGIVSSLVVMMGGAFVVLMGWWGCRSWFGGVTGDTLGATNEVIEILFLLSIPLLLRLP</sequence>
<dbReference type="Pfam" id="PF02654">
    <property type="entry name" value="CobS"/>
    <property type="match status" value="1"/>
</dbReference>
<comment type="similarity">
    <text evidence="4 19">Belongs to the CobS family.</text>
</comment>
<organism evidence="20 21">
    <name type="scientific">Candidatus Nitrospira nitrosa</name>
    <dbReference type="NCBI Taxonomy" id="1742972"/>
    <lineage>
        <taxon>Bacteria</taxon>
        <taxon>Pseudomonadati</taxon>
        <taxon>Nitrospirota</taxon>
        <taxon>Nitrospiria</taxon>
        <taxon>Nitrospirales</taxon>
        <taxon>Nitrospiraceae</taxon>
        <taxon>Nitrospira</taxon>
    </lineage>
</organism>
<dbReference type="HAMAP" id="MF_00719">
    <property type="entry name" value="CobS"/>
    <property type="match status" value="1"/>
</dbReference>
<keyword evidence="10 19" id="KW-0812">Transmembrane</keyword>
<comment type="cofactor">
    <cofactor evidence="1 19">
        <name>Mg(2+)</name>
        <dbReference type="ChEBI" id="CHEBI:18420"/>
    </cofactor>
</comment>
<dbReference type="AlphaFoldDB" id="A0A0S4LJE5"/>
<evidence type="ECO:0000256" key="7">
    <source>
        <dbReference type="ARBA" id="ARBA00022475"/>
    </source>
</evidence>
<dbReference type="PANTHER" id="PTHR34148:SF1">
    <property type="entry name" value="ADENOSYLCOBINAMIDE-GDP RIBAZOLETRANSFERASE"/>
    <property type="match status" value="1"/>
</dbReference>
<keyword evidence="21" id="KW-1185">Reference proteome</keyword>
<dbReference type="EMBL" id="CZQA01000009">
    <property type="protein sequence ID" value="CUS36842.1"/>
    <property type="molecule type" value="Genomic_DNA"/>
</dbReference>
<keyword evidence="13 19" id="KW-0472">Membrane</keyword>
<keyword evidence="8 19" id="KW-0169">Cobalamin biosynthesis</keyword>
<evidence type="ECO:0000256" key="19">
    <source>
        <dbReference type="HAMAP-Rule" id="MF_00719"/>
    </source>
</evidence>
<keyword evidence="11 19" id="KW-0460">Magnesium</keyword>
<reference evidence="20 21" key="1">
    <citation type="submission" date="2015-10" db="EMBL/GenBank/DDBJ databases">
        <authorList>
            <person name="Gilbert D.G."/>
        </authorList>
    </citation>
    <scope>NUCLEOTIDE SEQUENCE [LARGE SCALE GENOMIC DNA]</scope>
    <source>
        <strain evidence="20">COMA1</strain>
    </source>
</reference>
<gene>
    <name evidence="19 20" type="primary">cobS</name>
    <name evidence="20" type="ORF">COMA1_30272</name>
</gene>
<evidence type="ECO:0000256" key="4">
    <source>
        <dbReference type="ARBA" id="ARBA00010561"/>
    </source>
</evidence>
<dbReference type="NCBIfam" id="TIGR00317">
    <property type="entry name" value="cobS"/>
    <property type="match status" value="1"/>
</dbReference>
<evidence type="ECO:0000256" key="10">
    <source>
        <dbReference type="ARBA" id="ARBA00022692"/>
    </source>
</evidence>
<evidence type="ECO:0000256" key="11">
    <source>
        <dbReference type="ARBA" id="ARBA00022842"/>
    </source>
</evidence>